<name>A0A8K0WLF9_9HYPO</name>
<proteinExistence type="predicted"/>
<accession>A0A8K0WLF9</accession>
<sequence>MRPFSFPLMALAIVGKTVASPVAAESSIPDLPDGFFSGYNNADGTNTLIFRDLNQTFTFVPRPALVDESPQIEKRQSESDCWNYDKLNVAGVDDAIRQLREYIGYYGVLVVGNTWGNPAYFGFNSGGVYAYFCWNTDMPLEANVNMRALDRYTSWMDRDCGPYMPGYSPRDSWILFGKCKSGTPVCLGNPRSPRP</sequence>
<protein>
    <recommendedName>
        <fullName evidence="4">Ecp2 effector protein domain-containing protein</fullName>
    </recommendedName>
</protein>
<feature type="chain" id="PRO_5035451408" description="Ecp2 effector protein domain-containing protein" evidence="1">
    <location>
        <begin position="20"/>
        <end position="195"/>
    </location>
</feature>
<dbReference type="Proteomes" id="UP000813444">
    <property type="component" value="Unassembled WGS sequence"/>
</dbReference>
<evidence type="ECO:0008006" key="4">
    <source>
        <dbReference type="Google" id="ProtNLM"/>
    </source>
</evidence>
<organism evidence="2 3">
    <name type="scientific">Stachybotrys elegans</name>
    <dbReference type="NCBI Taxonomy" id="80388"/>
    <lineage>
        <taxon>Eukaryota</taxon>
        <taxon>Fungi</taxon>
        <taxon>Dikarya</taxon>
        <taxon>Ascomycota</taxon>
        <taxon>Pezizomycotina</taxon>
        <taxon>Sordariomycetes</taxon>
        <taxon>Hypocreomycetidae</taxon>
        <taxon>Hypocreales</taxon>
        <taxon>Stachybotryaceae</taxon>
        <taxon>Stachybotrys</taxon>
    </lineage>
</organism>
<reference evidence="2" key="1">
    <citation type="journal article" date="2021" name="Nat. Commun.">
        <title>Genetic determinants of endophytism in the Arabidopsis root mycobiome.</title>
        <authorList>
            <person name="Mesny F."/>
            <person name="Miyauchi S."/>
            <person name="Thiergart T."/>
            <person name="Pickel B."/>
            <person name="Atanasova L."/>
            <person name="Karlsson M."/>
            <person name="Huettel B."/>
            <person name="Barry K.W."/>
            <person name="Haridas S."/>
            <person name="Chen C."/>
            <person name="Bauer D."/>
            <person name="Andreopoulos W."/>
            <person name="Pangilinan J."/>
            <person name="LaButti K."/>
            <person name="Riley R."/>
            <person name="Lipzen A."/>
            <person name="Clum A."/>
            <person name="Drula E."/>
            <person name="Henrissat B."/>
            <person name="Kohler A."/>
            <person name="Grigoriev I.V."/>
            <person name="Martin F.M."/>
            <person name="Hacquard S."/>
        </authorList>
    </citation>
    <scope>NUCLEOTIDE SEQUENCE</scope>
    <source>
        <strain evidence="2">MPI-CAGE-CH-0235</strain>
    </source>
</reference>
<dbReference type="OrthoDB" id="3768082at2759"/>
<dbReference type="EMBL" id="JAGPNK010000014">
    <property type="protein sequence ID" value="KAH7309052.1"/>
    <property type="molecule type" value="Genomic_DNA"/>
</dbReference>
<gene>
    <name evidence="2" type="ORF">B0I35DRAFT_441300</name>
</gene>
<dbReference type="AlphaFoldDB" id="A0A8K0WLF9"/>
<evidence type="ECO:0000313" key="2">
    <source>
        <dbReference type="EMBL" id="KAH7309052.1"/>
    </source>
</evidence>
<evidence type="ECO:0000256" key="1">
    <source>
        <dbReference type="SAM" id="SignalP"/>
    </source>
</evidence>
<feature type="signal peptide" evidence="1">
    <location>
        <begin position="1"/>
        <end position="19"/>
    </location>
</feature>
<keyword evidence="3" id="KW-1185">Reference proteome</keyword>
<comment type="caution">
    <text evidence="2">The sequence shown here is derived from an EMBL/GenBank/DDBJ whole genome shotgun (WGS) entry which is preliminary data.</text>
</comment>
<keyword evidence="1" id="KW-0732">Signal</keyword>
<evidence type="ECO:0000313" key="3">
    <source>
        <dbReference type="Proteomes" id="UP000813444"/>
    </source>
</evidence>